<evidence type="ECO:0000259" key="2">
    <source>
        <dbReference type="Pfam" id="PF04248"/>
    </source>
</evidence>
<protein>
    <recommendedName>
        <fullName evidence="2">DUF427 domain-containing protein</fullName>
    </recommendedName>
</protein>
<evidence type="ECO:0000256" key="1">
    <source>
        <dbReference type="SAM" id="MobiDB-lite"/>
    </source>
</evidence>
<gene>
    <name evidence="3" type="ORF">BHD05_09220</name>
</gene>
<dbReference type="InterPro" id="IPR007361">
    <property type="entry name" value="DUF427"/>
</dbReference>
<dbReference type="InterPro" id="IPR038694">
    <property type="entry name" value="DUF427_sf"/>
</dbReference>
<feature type="domain" description="DUF427" evidence="2">
    <location>
        <begin position="33"/>
        <end position="124"/>
    </location>
</feature>
<evidence type="ECO:0000313" key="4">
    <source>
        <dbReference type="Proteomes" id="UP000464507"/>
    </source>
</evidence>
<proteinExistence type="predicted"/>
<dbReference type="AlphaFoldDB" id="A0A7L5AJ22"/>
<dbReference type="RefSeq" id="WP_161886173.1">
    <property type="nucleotide sequence ID" value="NZ_CP017146.1"/>
</dbReference>
<reference evidence="3 4" key="1">
    <citation type="submission" date="2016-09" db="EMBL/GenBank/DDBJ databases">
        <title>Complete genome sequence of microbes from the polar regions.</title>
        <authorList>
            <person name="Liao L."/>
            <person name="Chen B."/>
        </authorList>
    </citation>
    <scope>NUCLEOTIDE SEQUENCE [LARGE SCALE GENOMIC DNA]</scope>
    <source>
        <strain evidence="3 4">ZS314</strain>
    </source>
</reference>
<dbReference type="EMBL" id="CP017146">
    <property type="protein sequence ID" value="QHO69795.1"/>
    <property type="molecule type" value="Genomic_DNA"/>
</dbReference>
<feature type="region of interest" description="Disordered" evidence="1">
    <location>
        <begin position="1"/>
        <end position="23"/>
    </location>
</feature>
<sequence>MRQRAERIEPGPGQESVWDYPRPPRVEPAAGRVTVTLGGELIVDSTAAVRVLETSHPPVYYVPRADIAKGAITPVAGDSWCEFKGRAKYLSVHGGGVTAERAAWFYPTPTDGFAALADMVAIYPSAMDECTVGGEVVTAQEGDFYGGWITSNLVGPFKGAPGTLGW</sequence>
<dbReference type="OrthoDB" id="285364at2"/>
<accession>A0A7L5AJ22</accession>
<organism evidence="3 4">
    <name type="scientific">Marisediminicola antarctica</name>
    <dbReference type="NCBI Taxonomy" id="674079"/>
    <lineage>
        <taxon>Bacteria</taxon>
        <taxon>Bacillati</taxon>
        <taxon>Actinomycetota</taxon>
        <taxon>Actinomycetes</taxon>
        <taxon>Micrococcales</taxon>
        <taxon>Microbacteriaceae</taxon>
        <taxon>Marisediminicola</taxon>
    </lineage>
</organism>
<keyword evidence="4" id="KW-1185">Reference proteome</keyword>
<dbReference type="KEGG" id="mant:BHD05_09220"/>
<name>A0A7L5AJ22_9MICO</name>
<dbReference type="PANTHER" id="PTHR43058:SF1">
    <property type="entry name" value="DUF427 DOMAIN-CONTAINING PROTEIN"/>
    <property type="match status" value="1"/>
</dbReference>
<dbReference type="Gene3D" id="2.170.150.40">
    <property type="entry name" value="Domain of unknown function (DUF427)"/>
    <property type="match status" value="1"/>
</dbReference>
<dbReference type="PANTHER" id="PTHR43058">
    <property type="entry name" value="SLR0655 PROTEIN"/>
    <property type="match status" value="1"/>
</dbReference>
<evidence type="ECO:0000313" key="3">
    <source>
        <dbReference type="EMBL" id="QHO69795.1"/>
    </source>
</evidence>
<dbReference type="Proteomes" id="UP000464507">
    <property type="component" value="Chromosome"/>
</dbReference>
<dbReference type="Pfam" id="PF04248">
    <property type="entry name" value="NTP_transf_9"/>
    <property type="match status" value="1"/>
</dbReference>